<dbReference type="InterPro" id="IPR000683">
    <property type="entry name" value="Gfo/Idh/MocA-like_OxRdtase_N"/>
</dbReference>
<dbReference type="PANTHER" id="PTHR11635">
    <property type="entry name" value="CAMP-DEPENDENT PROTEIN KINASE REGULATORY CHAIN"/>
    <property type="match status" value="1"/>
</dbReference>
<dbReference type="EMBL" id="JACAZI010000009">
    <property type="protein sequence ID" value="KAF7352906.1"/>
    <property type="molecule type" value="Genomic_DNA"/>
</dbReference>
<dbReference type="SUPFAM" id="SSF51206">
    <property type="entry name" value="cAMP-binding domain-like"/>
    <property type="match status" value="2"/>
</dbReference>
<dbReference type="OrthoDB" id="417078at2759"/>
<reference evidence="11" key="1">
    <citation type="submission" date="2020-05" db="EMBL/GenBank/DDBJ databases">
        <title>Mycena genomes resolve the evolution of fungal bioluminescence.</title>
        <authorList>
            <person name="Tsai I.J."/>
        </authorList>
    </citation>
    <scope>NUCLEOTIDE SEQUENCE</scope>
    <source>
        <strain evidence="11">CCC161011</strain>
    </source>
</reference>
<dbReference type="CDD" id="cd00038">
    <property type="entry name" value="CAP_ED"/>
    <property type="match status" value="2"/>
</dbReference>
<dbReference type="Pfam" id="PF01408">
    <property type="entry name" value="GFO_IDH_MocA"/>
    <property type="match status" value="1"/>
</dbReference>
<dbReference type="Pfam" id="PF00027">
    <property type="entry name" value="cNMP_binding"/>
    <property type="match status" value="1"/>
</dbReference>
<feature type="transmembrane region" description="Helical" evidence="9">
    <location>
        <begin position="1440"/>
        <end position="1460"/>
    </location>
</feature>
<dbReference type="SMART" id="SM00100">
    <property type="entry name" value="cNMP"/>
    <property type="match status" value="2"/>
</dbReference>
<dbReference type="InterPro" id="IPR004104">
    <property type="entry name" value="Gfo/Idh/MocA-like_OxRdtase_C"/>
</dbReference>
<evidence type="ECO:0000256" key="5">
    <source>
        <dbReference type="ARBA" id="ARBA00022737"/>
    </source>
</evidence>
<dbReference type="SUPFAM" id="SSF51735">
    <property type="entry name" value="NAD(P)-binding Rossmann-fold domains"/>
    <property type="match status" value="1"/>
</dbReference>
<feature type="domain" description="Cyclic nucleotide-binding" evidence="10">
    <location>
        <begin position="1199"/>
        <end position="1329"/>
    </location>
</feature>
<dbReference type="GO" id="GO:0005952">
    <property type="term" value="C:cAMP-dependent protein kinase complex"/>
    <property type="evidence" value="ECO:0007669"/>
    <property type="project" value="InterPro"/>
</dbReference>
<dbReference type="Gene3D" id="3.30.360.10">
    <property type="entry name" value="Dihydrodipicolinate Reductase, domain 2"/>
    <property type="match status" value="2"/>
</dbReference>
<dbReference type="Pfam" id="PF02894">
    <property type="entry name" value="GFO_IDH_MocA_C"/>
    <property type="match status" value="1"/>
</dbReference>
<evidence type="ECO:0000256" key="1">
    <source>
        <dbReference type="ARBA" id="ARBA00005753"/>
    </source>
</evidence>
<keyword evidence="3" id="KW-0597">Phosphoprotein</keyword>
<evidence type="ECO:0000256" key="4">
    <source>
        <dbReference type="ARBA" id="ARBA00022566"/>
    </source>
</evidence>
<dbReference type="Proteomes" id="UP000620124">
    <property type="component" value="Unassembled WGS sequence"/>
</dbReference>
<dbReference type="InterPro" id="IPR014710">
    <property type="entry name" value="RmlC-like_jellyroll"/>
</dbReference>
<feature type="compositionally biased region" description="Low complexity" evidence="8">
    <location>
        <begin position="656"/>
        <end position="698"/>
    </location>
</feature>
<dbReference type="PROSITE" id="PS50042">
    <property type="entry name" value="CNMP_BINDING_3"/>
    <property type="match status" value="2"/>
</dbReference>
<dbReference type="GO" id="GO:0033554">
    <property type="term" value="P:cellular response to stress"/>
    <property type="evidence" value="ECO:0007669"/>
    <property type="project" value="UniProtKB-ARBA"/>
</dbReference>
<feature type="domain" description="Cyclic nucleotide-binding" evidence="10">
    <location>
        <begin position="1048"/>
        <end position="1196"/>
    </location>
</feature>
<feature type="region of interest" description="Disordered" evidence="8">
    <location>
        <begin position="1576"/>
        <end position="1620"/>
    </location>
</feature>
<comment type="similarity">
    <text evidence="1">Belongs to the cAMP-dependent kinase regulatory chain family.</text>
</comment>
<dbReference type="SMART" id="SM00394">
    <property type="entry name" value="RIIa"/>
    <property type="match status" value="1"/>
</dbReference>
<accession>A0A8H6Y668</accession>
<feature type="region of interest" description="Disordered" evidence="8">
    <location>
        <begin position="911"/>
        <end position="940"/>
    </location>
</feature>
<dbReference type="InterPro" id="IPR029071">
    <property type="entry name" value="Ubiquitin-like_domsf"/>
</dbReference>
<keyword evidence="4" id="KW-0116">cAMP-binding</keyword>
<evidence type="ECO:0000256" key="3">
    <source>
        <dbReference type="ARBA" id="ARBA00022553"/>
    </source>
</evidence>
<keyword evidence="7" id="KW-0114">cAMP</keyword>
<evidence type="ECO:0000256" key="2">
    <source>
        <dbReference type="ARBA" id="ARBA00020355"/>
    </source>
</evidence>
<dbReference type="Pfam" id="PF02197">
    <property type="entry name" value="RIIa"/>
    <property type="match status" value="1"/>
</dbReference>
<dbReference type="GO" id="GO:0030552">
    <property type="term" value="F:cAMP binding"/>
    <property type="evidence" value="ECO:0007669"/>
    <property type="project" value="UniProtKB-KW"/>
</dbReference>
<proteinExistence type="inferred from homology"/>
<dbReference type="FunFam" id="2.60.120.10:FF:000039">
    <property type="entry name" value="cAMP-dependent protein kinase regulatory subunit"/>
    <property type="match status" value="1"/>
</dbReference>
<feature type="transmembrane region" description="Helical" evidence="9">
    <location>
        <begin position="1372"/>
        <end position="1395"/>
    </location>
</feature>
<dbReference type="InterPro" id="IPR018490">
    <property type="entry name" value="cNMP-bd_dom_sf"/>
</dbReference>
<dbReference type="InterPro" id="IPR000595">
    <property type="entry name" value="cNMP-bd_dom"/>
</dbReference>
<dbReference type="PROSITE" id="PS00888">
    <property type="entry name" value="CNMP_BINDING_1"/>
    <property type="match status" value="2"/>
</dbReference>
<dbReference type="PROSITE" id="PS00889">
    <property type="entry name" value="CNMP_BINDING_2"/>
    <property type="match status" value="2"/>
</dbReference>
<organism evidence="11 12">
    <name type="scientific">Mycena venus</name>
    <dbReference type="NCBI Taxonomy" id="2733690"/>
    <lineage>
        <taxon>Eukaryota</taxon>
        <taxon>Fungi</taxon>
        <taxon>Dikarya</taxon>
        <taxon>Basidiomycota</taxon>
        <taxon>Agaricomycotina</taxon>
        <taxon>Agaricomycetes</taxon>
        <taxon>Agaricomycetidae</taxon>
        <taxon>Agaricales</taxon>
        <taxon>Marasmiineae</taxon>
        <taxon>Mycenaceae</taxon>
        <taxon>Mycena</taxon>
    </lineage>
</organism>
<evidence type="ECO:0000313" key="12">
    <source>
        <dbReference type="Proteomes" id="UP000620124"/>
    </source>
</evidence>
<sequence length="1632" mass="178498">MSPAPIKTCVLGVGLAGLTFHVPFVLALPECFTLVAVLERNPQSEGGKLFDRFGVTARIHNNLSQVLEDPEIELVIIGTPSSTHYEYAKAALEAGKHVLVDKPVTATSAEAKELGKLAKAKGLVLYAFQNRRFDSDFLALKKLLALPASSPQSIGDVVEFETHFDRFRRDLKNTWKDQPSPAFTIHLHFPAGGKLPRPVTVIARAQLLSVRSPQPRYVVLGTKGSYVKYGVDVQEDQLKVISTPKAIHEKNYGVEPESIWGTLECLEVDNVTMTKSTWPSEPGCYANLFRNLAAGIREGAELAIKWEEATAVIEMVELAHKSSKEATILDVKREIFRVCVGAPRVDGQRIIWRGRSLLDTEKVQELWQSPNEPRIVHLAVHPSAWSSTPPDIPQPPVAAAPSPVPSTPLSPFLSSTFPPRQSIFAPANPLAYVLARHQQALNALEQSRVSHLDSDTLAARFSAVQTVERHGWSWPSILDDEFPLATDGGVKYERVVLEGQSYLRLVNGEDQPTAIQLHALNVLASTFPILTLPTAAPAQTRVTASHQLQNVPNVNALLQQLGLPAAAIRNGANANLGPNINIAAAAQPAPAPEIPLRPLLLPLFLLLLRTAVLLYFFAPARKPVFGILIVMWMLYEVWRPIREGVQRGIARAAAENANQPNQPLQAQQQQPQQQNGAAPPAANGQAHAGPVQQRQGQGPAPPRPGAQAANDLDQQIAAAFDGLANFNIQTEEETIRRGAPAEEPSFTTKAIAFVTLLLTTVHPAVWNRRRAVLRQREGQIRMDANARAAELDENVEDPQAQARIQRRAQLIAQHEARPRWLREYMERVVEGGLYAPLTMSTFETLVGDLTRDINRVQPKDALQFCANWFQSRLEEQRARTRDVLSQRPHSFSRDLPTDIFVDAPLGATSGVPTPVSPFSHPGPAHRSSRSSLRNSASHSPFGTLNVPGNALLSDAPPIFQIDGRHVAPTSPLSNPHPNPFASFDGNAAAPLNPGDYLHPPNSAVFARRVSVSAETIAVDVESDEPLPVFPKTPDQLRRIKASIANNLIFRDLDEEQETGVLNAMQEKTTAKDEVVIRQGDAGEYFYVVESGLLHCYIRPEPLPPTWGTNSRSSQTISPDEMFLQPGYHPEFGRQVAECTPGTSFGELALMYGHPRAATVLSIEAATLWALDRITFRTIILKAAHRRRTMYEQFLSTVPLLASLDAPERSKIADALVSRVYVDGEAIVRQGEMGDTFFFVEEGEAIATQTKQDDGETREIKVGHLKKGDYFGELSLLRLAPRAATVSAIHREDPSKPKLKVAALDAPAFTRLLGPLREIMERKAVAVLRLIQPAPAPMLAQGFRCPACPVYLRVVLCTSRTSRTSRIRIVRSAVSLISFIHTAILVLGASFVVFHANILLPLRLSDGNVSPGPTENAATTESAAPVHHESFLENKALSGTVFALAGLVGLVLLVVLVTCVFRRRRRNRLLDDAVSFDPSLLATADRYDGSEKGHSSNASLGTLGGARPTGYGTTYQAEPVQQYNPYGGVQQQQPAYYGAPQPAHQPEYYGDYGAPQPAQQPYYSAYVPPMTDAPPSTLAATTPAPAPRATHNIPRVPVPAKPLPEEFGSSDQNNRTSIEESEFWAKTLKVANE</sequence>
<dbReference type="GO" id="GO:0004862">
    <property type="term" value="F:cAMP-dependent protein kinase inhibitor activity"/>
    <property type="evidence" value="ECO:0007669"/>
    <property type="project" value="TreeGrafter"/>
</dbReference>
<keyword evidence="9" id="KW-0472">Membrane</keyword>
<evidence type="ECO:0000256" key="7">
    <source>
        <dbReference type="ARBA" id="ARBA00023149"/>
    </source>
</evidence>
<feature type="region of interest" description="Disordered" evidence="8">
    <location>
        <begin position="656"/>
        <end position="708"/>
    </location>
</feature>
<keyword evidence="9" id="KW-1133">Transmembrane helix</keyword>
<dbReference type="CDD" id="cd12098">
    <property type="entry name" value="DD_R_ScPKA-like"/>
    <property type="match status" value="1"/>
</dbReference>
<dbReference type="Gene3D" id="3.40.50.720">
    <property type="entry name" value="NAD(P)-binding Rossmann-like Domain"/>
    <property type="match status" value="1"/>
</dbReference>
<keyword evidence="5" id="KW-0677">Repeat</keyword>
<evidence type="ECO:0000259" key="10">
    <source>
        <dbReference type="PROSITE" id="PS50042"/>
    </source>
</evidence>
<evidence type="ECO:0000256" key="8">
    <source>
        <dbReference type="SAM" id="MobiDB-lite"/>
    </source>
</evidence>
<dbReference type="InterPro" id="IPR050503">
    <property type="entry name" value="cAMP-dep_PK_reg_su-like"/>
</dbReference>
<dbReference type="PANTHER" id="PTHR11635:SF152">
    <property type="entry name" value="CAMP-DEPENDENT PROTEIN KINASE TYPE I REGULATORY SUBUNIT-RELATED"/>
    <property type="match status" value="1"/>
</dbReference>
<dbReference type="InterPro" id="IPR003117">
    <property type="entry name" value="cAMP_dep_PK_reg_su_I/II_a/b"/>
</dbReference>
<dbReference type="InterPro" id="IPR036291">
    <property type="entry name" value="NAD(P)-bd_dom_sf"/>
</dbReference>
<name>A0A8H6Y668_9AGAR</name>
<evidence type="ECO:0000256" key="6">
    <source>
        <dbReference type="ARBA" id="ARBA00022741"/>
    </source>
</evidence>
<evidence type="ECO:0000313" key="11">
    <source>
        <dbReference type="EMBL" id="KAF7352906.1"/>
    </source>
</evidence>
<feature type="compositionally biased region" description="Low complexity" evidence="8">
    <location>
        <begin position="1576"/>
        <end position="1589"/>
    </location>
</feature>
<dbReference type="InterPro" id="IPR018488">
    <property type="entry name" value="cNMP-bd_CS"/>
</dbReference>
<evidence type="ECO:0000256" key="9">
    <source>
        <dbReference type="SAM" id="Phobius"/>
    </source>
</evidence>
<keyword evidence="6" id="KW-0547">Nucleotide-binding</keyword>
<protein>
    <recommendedName>
        <fullName evidence="2">cAMP-dependent protein kinase regulatory subunit</fullName>
    </recommendedName>
</protein>
<feature type="compositionally biased region" description="Low complexity" evidence="8">
    <location>
        <begin position="929"/>
        <end position="939"/>
    </location>
</feature>
<dbReference type="SUPFAM" id="SSF54236">
    <property type="entry name" value="Ubiquitin-like"/>
    <property type="match status" value="1"/>
</dbReference>
<dbReference type="GO" id="GO:0005634">
    <property type="term" value="C:nucleus"/>
    <property type="evidence" value="ECO:0007669"/>
    <property type="project" value="TreeGrafter"/>
</dbReference>
<comment type="caution">
    <text evidence="11">The sequence shown here is derived from an EMBL/GenBank/DDBJ whole genome shotgun (WGS) entry which is preliminary data.</text>
</comment>
<keyword evidence="12" id="KW-1185">Reference proteome</keyword>
<gene>
    <name evidence="11" type="ORF">MVEN_01257900</name>
</gene>
<dbReference type="GO" id="GO:0034236">
    <property type="term" value="F:protein kinase A catalytic subunit binding"/>
    <property type="evidence" value="ECO:0007669"/>
    <property type="project" value="TreeGrafter"/>
</dbReference>
<dbReference type="PRINTS" id="PR00103">
    <property type="entry name" value="CAMPKINASE"/>
</dbReference>
<keyword evidence="9" id="KW-0812">Transmembrane</keyword>
<dbReference type="GO" id="GO:0005829">
    <property type="term" value="C:cytosol"/>
    <property type="evidence" value="ECO:0007669"/>
    <property type="project" value="TreeGrafter"/>
</dbReference>
<dbReference type="Gene3D" id="2.60.120.10">
    <property type="entry name" value="Jelly Rolls"/>
    <property type="match status" value="2"/>
</dbReference>